<dbReference type="InterPro" id="IPR004506">
    <property type="entry name" value="MnmA-like"/>
</dbReference>
<dbReference type="NCBIfam" id="TIGR00420">
    <property type="entry name" value="trmU"/>
    <property type="match status" value="1"/>
</dbReference>
<keyword evidence="6 9" id="KW-0694">RNA-binding</keyword>
<comment type="catalytic activity">
    <reaction evidence="8 9">
        <text>S-sulfanyl-L-cysteinyl-[protein] + uridine(34) in tRNA + AH2 + ATP = 2-thiouridine(34) in tRNA + L-cysteinyl-[protein] + A + AMP + diphosphate + H(+)</text>
        <dbReference type="Rhea" id="RHEA:47032"/>
        <dbReference type="Rhea" id="RHEA-COMP:10131"/>
        <dbReference type="Rhea" id="RHEA-COMP:11726"/>
        <dbReference type="Rhea" id="RHEA-COMP:11727"/>
        <dbReference type="Rhea" id="RHEA-COMP:11728"/>
        <dbReference type="ChEBI" id="CHEBI:13193"/>
        <dbReference type="ChEBI" id="CHEBI:15378"/>
        <dbReference type="ChEBI" id="CHEBI:17499"/>
        <dbReference type="ChEBI" id="CHEBI:29950"/>
        <dbReference type="ChEBI" id="CHEBI:30616"/>
        <dbReference type="ChEBI" id="CHEBI:33019"/>
        <dbReference type="ChEBI" id="CHEBI:61963"/>
        <dbReference type="ChEBI" id="CHEBI:65315"/>
        <dbReference type="ChEBI" id="CHEBI:87170"/>
        <dbReference type="ChEBI" id="CHEBI:456215"/>
        <dbReference type="EC" id="2.8.1.13"/>
    </reaction>
</comment>
<organism evidence="12 13">
    <name type="scientific">Candidatus Jorgensenbacteria bacterium GWA1_54_12</name>
    <dbReference type="NCBI Taxonomy" id="1798468"/>
    <lineage>
        <taxon>Bacteria</taxon>
        <taxon>Candidatus Joergenseniibacteriota</taxon>
    </lineage>
</organism>
<evidence type="ECO:0000256" key="5">
    <source>
        <dbReference type="ARBA" id="ARBA00022840"/>
    </source>
</evidence>
<dbReference type="EMBL" id="MFKH01000007">
    <property type="protein sequence ID" value="OGG37588.1"/>
    <property type="molecule type" value="Genomic_DNA"/>
</dbReference>
<keyword evidence="2 9" id="KW-0808">Transferase</keyword>
<dbReference type="InterPro" id="IPR023382">
    <property type="entry name" value="MnmA-like_central_sf"/>
</dbReference>
<gene>
    <name evidence="9" type="primary">mnmA</name>
    <name evidence="12" type="ORF">A2110_00180</name>
</gene>
<feature type="binding site" evidence="9">
    <location>
        <position position="99"/>
    </location>
    <ligand>
        <name>ATP</name>
        <dbReference type="ChEBI" id="CHEBI:30616"/>
    </ligand>
</feature>
<evidence type="ECO:0000256" key="3">
    <source>
        <dbReference type="ARBA" id="ARBA00022694"/>
    </source>
</evidence>
<evidence type="ECO:0000256" key="4">
    <source>
        <dbReference type="ARBA" id="ARBA00022741"/>
    </source>
</evidence>
<dbReference type="Gene3D" id="3.40.50.620">
    <property type="entry name" value="HUPs"/>
    <property type="match status" value="1"/>
</dbReference>
<keyword evidence="7" id="KW-1015">Disulfide bond</keyword>
<accession>A0A1F6BL44</accession>
<evidence type="ECO:0000256" key="8">
    <source>
        <dbReference type="ARBA" id="ARBA00051542"/>
    </source>
</evidence>
<dbReference type="Pfam" id="PF03054">
    <property type="entry name" value="tRNA_Me_trans"/>
    <property type="match status" value="1"/>
</dbReference>
<evidence type="ECO:0000256" key="9">
    <source>
        <dbReference type="HAMAP-Rule" id="MF_00144"/>
    </source>
</evidence>
<comment type="subcellular location">
    <subcellularLocation>
        <location evidence="9">Cytoplasm</location>
    </subcellularLocation>
</comment>
<proteinExistence type="inferred from homology"/>
<keyword evidence="9" id="KW-0963">Cytoplasm</keyword>
<evidence type="ECO:0000256" key="6">
    <source>
        <dbReference type="ARBA" id="ARBA00022884"/>
    </source>
</evidence>
<evidence type="ECO:0000313" key="12">
    <source>
        <dbReference type="EMBL" id="OGG37588.1"/>
    </source>
</evidence>
<dbReference type="GO" id="GO:0005737">
    <property type="term" value="C:cytoplasm"/>
    <property type="evidence" value="ECO:0007669"/>
    <property type="project" value="UniProtKB-SubCell"/>
</dbReference>
<feature type="region of interest" description="Interaction with tRNA" evidence="9">
    <location>
        <begin position="117"/>
        <end position="119"/>
    </location>
</feature>
<sequence>MLLKKRGYDVTGVFLKCFNVDGCAAQDAEDARRVAAHLGIPFYVFDLEEEYKEKVVSYMIKAYAAGMTPNPDVMCNREIKFGLFLKKALSMGADYVATGHYVQKRGNVLAEARDKNKDQSYFLWTLTQEQLAHCFFPIGDYVKPKVRALARAAGLPTADKKDSQGICFLGKVSIRDFLKEYLPAREGVVVSPDGSTLGTHEGAHLYTIGQRHGLKLTTGKRMYIVNKNIAENTLTAVANENDPALFKNEIGLADVNLMRQIRRPTKIRARIRYRQPLFAATLRKEDGDYALIPQKPQRFVTPGQSAVFYDSRGKVLGGGIIV</sequence>
<feature type="active site" description="Cysteine persulfide intermediate" evidence="9">
    <location>
        <position position="167"/>
    </location>
</feature>
<dbReference type="InterPro" id="IPR046884">
    <property type="entry name" value="MnmA-like_central"/>
</dbReference>
<evidence type="ECO:0000256" key="1">
    <source>
        <dbReference type="ARBA" id="ARBA00022555"/>
    </source>
</evidence>
<comment type="caution">
    <text evidence="9">Lacks conserved residue(s) required for the propagation of feature annotation.</text>
</comment>
<comment type="similarity">
    <text evidence="9">Belongs to the MnmA/TRMU family.</text>
</comment>
<comment type="caution">
    <text evidence="12">The sequence shown here is derived from an EMBL/GenBank/DDBJ whole genome shotgun (WGS) entry which is preliminary data.</text>
</comment>
<dbReference type="HAMAP" id="MF_00144">
    <property type="entry name" value="tRNA_thiouridyl_MnmA"/>
    <property type="match status" value="1"/>
</dbReference>
<keyword evidence="1 9" id="KW-0820">tRNA-binding</keyword>
<keyword evidence="4 9" id="KW-0547">Nucleotide-binding</keyword>
<evidence type="ECO:0000259" key="11">
    <source>
        <dbReference type="Pfam" id="PF20259"/>
    </source>
</evidence>
<evidence type="ECO:0000256" key="7">
    <source>
        <dbReference type="ARBA" id="ARBA00023157"/>
    </source>
</evidence>
<feature type="region of interest" description="Interaction with target base in tRNA" evidence="9">
    <location>
        <begin position="70"/>
        <end position="72"/>
    </location>
</feature>
<feature type="binding site" evidence="9">
    <location>
        <position position="15"/>
    </location>
    <ligand>
        <name>ATP</name>
        <dbReference type="ChEBI" id="CHEBI:30616"/>
    </ligand>
</feature>
<dbReference type="NCBIfam" id="NF001138">
    <property type="entry name" value="PRK00143.1"/>
    <property type="match status" value="1"/>
</dbReference>
<dbReference type="InterPro" id="IPR046885">
    <property type="entry name" value="MnmA-like_C"/>
</dbReference>
<keyword evidence="3 9" id="KW-0819">tRNA processing</keyword>
<comment type="function">
    <text evidence="9">Catalyzes the 2-thiolation of uridine at the wobble position (U34) of tRNA, leading to the formation of s(2)U34.</text>
</comment>
<dbReference type="STRING" id="1798468.A2110_00180"/>
<feature type="domain" description="tRNA-specific 2-thiouridylase MnmA-like C-terminal" evidence="10">
    <location>
        <begin position="254"/>
        <end position="321"/>
    </location>
</feature>
<dbReference type="Pfam" id="PF20259">
    <property type="entry name" value="tRNA_Me_trans_M"/>
    <property type="match status" value="1"/>
</dbReference>
<feature type="site" description="Interaction with tRNA" evidence="9">
    <location>
        <position position="304"/>
    </location>
</feature>
<feature type="active site" description="Nucleophile" evidence="9">
    <location>
        <position position="75"/>
    </location>
</feature>
<dbReference type="CDD" id="cd01998">
    <property type="entry name" value="MnmA_TRMU-like"/>
    <property type="match status" value="1"/>
</dbReference>
<dbReference type="Proteomes" id="UP000176273">
    <property type="component" value="Unassembled WGS sequence"/>
</dbReference>
<feature type="region of interest" description="Interaction with tRNA" evidence="9">
    <location>
        <begin position="272"/>
        <end position="273"/>
    </location>
</feature>
<evidence type="ECO:0000313" key="13">
    <source>
        <dbReference type="Proteomes" id="UP000176273"/>
    </source>
</evidence>
<dbReference type="Gene3D" id="2.40.30.10">
    <property type="entry name" value="Translation factors"/>
    <property type="match status" value="1"/>
</dbReference>
<dbReference type="PANTHER" id="PTHR11933:SF5">
    <property type="entry name" value="MITOCHONDRIAL TRNA-SPECIFIC 2-THIOURIDYLASE 1"/>
    <property type="match status" value="1"/>
</dbReference>
<dbReference type="GO" id="GO:0000049">
    <property type="term" value="F:tRNA binding"/>
    <property type="evidence" value="ECO:0007669"/>
    <property type="project" value="UniProtKB-KW"/>
</dbReference>
<dbReference type="GO" id="GO:0005524">
    <property type="term" value="F:ATP binding"/>
    <property type="evidence" value="ECO:0007669"/>
    <property type="project" value="UniProtKB-KW"/>
</dbReference>
<dbReference type="GO" id="GO:0103016">
    <property type="term" value="F:tRNA-uridine 2-sulfurtransferase activity"/>
    <property type="evidence" value="ECO:0007669"/>
    <property type="project" value="UniProtKB-EC"/>
</dbReference>
<dbReference type="AlphaFoldDB" id="A0A1F6BL44"/>
<dbReference type="PANTHER" id="PTHR11933">
    <property type="entry name" value="TRNA 5-METHYLAMINOMETHYL-2-THIOURIDYLATE -METHYLTRANSFERASE"/>
    <property type="match status" value="1"/>
</dbReference>
<feature type="site" description="Interaction with tRNA" evidence="9">
    <location>
        <position position="100"/>
    </location>
</feature>
<name>A0A1F6BL44_9BACT</name>
<protein>
    <recommendedName>
        <fullName evidence="9">tRNA-specific 2-thiouridylase MnmA</fullName>
        <ecNumber evidence="9">2.8.1.13</ecNumber>
    </recommendedName>
</protein>
<feature type="domain" description="tRNA-specific 2-thiouridylase MnmA-like central" evidence="11">
    <location>
        <begin position="175"/>
        <end position="235"/>
    </location>
</feature>
<dbReference type="InterPro" id="IPR014729">
    <property type="entry name" value="Rossmann-like_a/b/a_fold"/>
</dbReference>
<keyword evidence="5 9" id="KW-0067">ATP-binding</keyword>
<dbReference type="SUPFAM" id="SSF52402">
    <property type="entry name" value="Adenine nucleotide alpha hydrolases-like"/>
    <property type="match status" value="1"/>
</dbReference>
<dbReference type="GO" id="GO:0002143">
    <property type="term" value="P:tRNA wobble position uridine thiolation"/>
    <property type="evidence" value="ECO:0007669"/>
    <property type="project" value="TreeGrafter"/>
</dbReference>
<dbReference type="FunFam" id="2.30.30.280:FF:000001">
    <property type="entry name" value="tRNA-specific 2-thiouridylase MnmA"/>
    <property type="match status" value="1"/>
</dbReference>
<evidence type="ECO:0000259" key="10">
    <source>
        <dbReference type="Pfam" id="PF20258"/>
    </source>
</evidence>
<dbReference type="Pfam" id="PF20258">
    <property type="entry name" value="tRNA_Me_trans_C"/>
    <property type="match status" value="1"/>
</dbReference>
<reference evidence="12 13" key="1">
    <citation type="journal article" date="2016" name="Nat. Commun.">
        <title>Thousands of microbial genomes shed light on interconnected biogeochemical processes in an aquifer system.</title>
        <authorList>
            <person name="Anantharaman K."/>
            <person name="Brown C.T."/>
            <person name="Hug L.A."/>
            <person name="Sharon I."/>
            <person name="Castelle C.J."/>
            <person name="Probst A.J."/>
            <person name="Thomas B.C."/>
            <person name="Singh A."/>
            <person name="Wilkins M.J."/>
            <person name="Karaoz U."/>
            <person name="Brodie E.L."/>
            <person name="Williams K.H."/>
            <person name="Hubbard S.S."/>
            <person name="Banfield J.F."/>
        </authorList>
    </citation>
    <scope>NUCLEOTIDE SEQUENCE [LARGE SCALE GENOMIC DNA]</scope>
</reference>
<dbReference type="EC" id="2.8.1.13" evidence="9"/>
<evidence type="ECO:0000256" key="2">
    <source>
        <dbReference type="ARBA" id="ARBA00022679"/>
    </source>
</evidence>
<dbReference type="Gene3D" id="2.30.30.280">
    <property type="entry name" value="Adenine nucleotide alpha hydrolases-like domains"/>
    <property type="match status" value="1"/>
</dbReference>